<feature type="transmembrane region" description="Helical" evidence="11">
    <location>
        <begin position="458"/>
        <end position="479"/>
    </location>
</feature>
<feature type="transmembrane region" description="Helical" evidence="11">
    <location>
        <begin position="134"/>
        <end position="150"/>
    </location>
</feature>
<evidence type="ECO:0000256" key="6">
    <source>
        <dbReference type="ARBA" id="ARBA00022692"/>
    </source>
</evidence>
<dbReference type="Proteomes" id="UP000095023">
    <property type="component" value="Unassembled WGS sequence"/>
</dbReference>
<dbReference type="GO" id="GO:0005789">
    <property type="term" value="C:endoplasmic reticulum membrane"/>
    <property type="evidence" value="ECO:0007669"/>
    <property type="project" value="UniProtKB-SubCell"/>
</dbReference>
<sequence length="514" mass="58722">MDYKYSLIPQAIASIALKLLLFPAYKSTDFEVHRNWLAVTYSLPLRSWYFDNTSEWTLDYPPLFAYFEYCLSHIAKLIDPKIVQLNNLNYDSVSVIAFQRSSVIISELLLVSALSYLVNSLTYRPNGLARARRAFASALAVLLYPGFIIIDHIHFQYNGFLYGILVYSIAFALNKRYIACAASFTALLLFKHIYLYIAPAYFMFLLRSYALSQPTSFSKIAALTKTAFTVLFVVFVSFAPILVDTYLNDPTLDSVVDQLIQIKVRLFPFSRGLCHAYWAPNFWALYAFADRVLSFSYEILGISYSKISSSTRGLVGDTAFAILPQITPKMTFILSASLELLAMLKLLFYPSYERFLGCIVFCGFSSFLFGWHVHEKAILLPFIPMTLLSLHNRRILESYYPLVFSSVFSLFPLLFGTAEIGVKWFYSLSWILALVSSFNFLAPSITRRRFLLDRVSHAYNIGMIPVGLFLDFGPALPFIRNYSFLPLMIISVYCALGVIASWVSFSWLYFFTSF</sequence>
<evidence type="ECO:0000256" key="4">
    <source>
        <dbReference type="ARBA" id="ARBA00022676"/>
    </source>
</evidence>
<comment type="similarity">
    <text evidence="3 11">Belongs to the ALG6/ALG8 glucosyltransferase family.</text>
</comment>
<feature type="transmembrane region" description="Helical" evidence="11">
    <location>
        <begin position="424"/>
        <end position="446"/>
    </location>
</feature>
<feature type="transmembrane region" description="Helical" evidence="11">
    <location>
        <begin position="193"/>
        <end position="210"/>
    </location>
</feature>
<feature type="transmembrane region" description="Helical" evidence="11">
    <location>
        <begin position="485"/>
        <end position="511"/>
    </location>
</feature>
<name>A0A1E4TH49_9ASCO</name>
<evidence type="ECO:0000256" key="11">
    <source>
        <dbReference type="RuleBase" id="RU363110"/>
    </source>
</evidence>
<keyword evidence="6 11" id="KW-0812">Transmembrane</keyword>
<evidence type="ECO:0000256" key="7">
    <source>
        <dbReference type="ARBA" id="ARBA00022824"/>
    </source>
</evidence>
<keyword evidence="13" id="KW-1185">Reference proteome</keyword>
<keyword evidence="7 11" id="KW-0256">Endoplasmic reticulum</keyword>
<feature type="transmembrane region" description="Helical" evidence="11">
    <location>
        <begin position="157"/>
        <end position="173"/>
    </location>
</feature>
<dbReference type="AlphaFoldDB" id="A0A1E4TH49"/>
<evidence type="ECO:0000256" key="8">
    <source>
        <dbReference type="ARBA" id="ARBA00022989"/>
    </source>
</evidence>
<keyword evidence="8 11" id="KW-1133">Transmembrane helix</keyword>
<accession>A0A1E4TH49</accession>
<evidence type="ECO:0000256" key="2">
    <source>
        <dbReference type="ARBA" id="ARBA00004922"/>
    </source>
</evidence>
<comment type="pathway">
    <text evidence="2 11">Protein modification; protein glycosylation.</text>
</comment>
<evidence type="ECO:0000256" key="9">
    <source>
        <dbReference type="ARBA" id="ARBA00023136"/>
    </source>
</evidence>
<reference evidence="13" key="1">
    <citation type="submission" date="2016-02" db="EMBL/GenBank/DDBJ databases">
        <title>Comparative genomics of biotechnologically important yeasts.</title>
        <authorList>
            <consortium name="DOE Joint Genome Institute"/>
            <person name="Riley R."/>
            <person name="Haridas S."/>
            <person name="Wolfe K.H."/>
            <person name="Lopes M.R."/>
            <person name="Hittinger C.T."/>
            <person name="Goker M."/>
            <person name="Salamov A."/>
            <person name="Wisecaver J."/>
            <person name="Long T.M."/>
            <person name="Aerts A.L."/>
            <person name="Barry K."/>
            <person name="Choi C."/>
            <person name="Clum A."/>
            <person name="Coughlan A.Y."/>
            <person name="Deshpande S."/>
            <person name="Douglass A.P."/>
            <person name="Hanson S.J."/>
            <person name="Klenk H.-P."/>
            <person name="Labutti K."/>
            <person name="Lapidus A."/>
            <person name="Lindquist E."/>
            <person name="Lipzen A."/>
            <person name="Meier-Kolthoff J.P."/>
            <person name="Ohm R.A."/>
            <person name="Otillar R.P."/>
            <person name="Pangilinan J."/>
            <person name="Peng Y."/>
            <person name="Rokas A."/>
            <person name="Rosa C.A."/>
            <person name="Scheuner C."/>
            <person name="Sibirny A.A."/>
            <person name="Slot J.C."/>
            <person name="Stielow J.B."/>
            <person name="Sun H."/>
            <person name="Kurtzman C.P."/>
            <person name="Blackwell M."/>
            <person name="Jeffries T.W."/>
            <person name="Grigoriev I.V."/>
        </authorList>
    </citation>
    <scope>NUCLEOTIDE SEQUENCE [LARGE SCALE GENOMIC DNA]</scope>
    <source>
        <strain evidence="13">NRRL Y-17796</strain>
    </source>
</reference>
<dbReference type="UniPathway" id="UPA00378"/>
<comment type="catalytic activity">
    <reaction evidence="10">
        <text>an alpha-D-Glc-(1-&gt;3)-alpha-D-Man-(1-&gt;2)-alpha-D-Man-(1-&gt;2)-alpha-D-Man-(1-&gt;3)-[alpha-D-Man-(1-&gt;2)-alpha-D-Man-(1-&gt;3)-[alpha-D-Man-(1-&gt;2)-alpha-D-Man-(1-&gt;6)]-alpha-D-Man-(1-&gt;6)]-beta-D-Man-(1-&gt;4)-beta-D-GlcNAc-(1-&gt;4)-alpha-D-GlcNAc-diphospho-di-trans,poly-cis-dolichol + a di-trans,poly-cis-dolichyl beta-D-glucosyl phosphate = an alpha-D-Glc-(1-&gt;3)-alpha-D-Glc-(1-&gt;3)-alpha-D-Man-(1-&gt;2)-alpha-D-Man-(1-&gt;2)-alpha-D-Man-(1-&gt;3)-[alpha-D-Man-(1-&gt;2)-alpha-D-Man-(1-&gt;3)-[alpha-D-Man-(1-&gt;2)-alpha-D-Man-(1-&gt;6)]-alpha-D-Man-(1-&gt;6)]-beta-D-Man-(1-&gt;4)-beta-D-GlcNAc-(1-&gt;4)-alpha-D-GlcNAc-diphospho-di-trans,poly-cis-dolichol + a di-trans,poly-cis-dolichyl phosphate + H(+)</text>
        <dbReference type="Rhea" id="RHEA:31307"/>
        <dbReference type="Rhea" id="RHEA-COMP:19498"/>
        <dbReference type="Rhea" id="RHEA-COMP:19502"/>
        <dbReference type="Rhea" id="RHEA-COMP:19521"/>
        <dbReference type="Rhea" id="RHEA-COMP:19522"/>
        <dbReference type="ChEBI" id="CHEBI:15378"/>
        <dbReference type="ChEBI" id="CHEBI:57525"/>
        <dbReference type="ChEBI" id="CHEBI:57683"/>
        <dbReference type="ChEBI" id="CHEBI:132521"/>
        <dbReference type="ChEBI" id="CHEBI:132522"/>
        <dbReference type="EC" id="2.4.1.265"/>
    </reaction>
    <physiologicalReaction direction="left-to-right" evidence="10">
        <dbReference type="Rhea" id="RHEA:31308"/>
    </physiologicalReaction>
</comment>
<feature type="transmembrane region" description="Helical" evidence="11">
    <location>
        <begin position="222"/>
        <end position="243"/>
    </location>
</feature>
<protein>
    <recommendedName>
        <fullName evidence="11">Alpha-1,3-glucosyltransferase</fullName>
        <ecNumber evidence="11">2.4.1.-</ecNumber>
    </recommendedName>
</protein>
<evidence type="ECO:0000256" key="10">
    <source>
        <dbReference type="ARBA" id="ARBA00047346"/>
    </source>
</evidence>
<evidence type="ECO:0000313" key="13">
    <source>
        <dbReference type="Proteomes" id="UP000095023"/>
    </source>
</evidence>
<comment type="subcellular location">
    <subcellularLocation>
        <location evidence="1 11">Endoplasmic reticulum membrane</location>
        <topology evidence="1 11">Multi-pass membrane protein</topology>
    </subcellularLocation>
</comment>
<evidence type="ECO:0000256" key="5">
    <source>
        <dbReference type="ARBA" id="ARBA00022679"/>
    </source>
</evidence>
<dbReference type="GO" id="GO:0006488">
    <property type="term" value="P:dolichol-linked oligosaccharide biosynthetic process"/>
    <property type="evidence" value="ECO:0007669"/>
    <property type="project" value="EnsemblFungi"/>
</dbReference>
<dbReference type="PANTHER" id="PTHR12413">
    <property type="entry name" value="DOLICHYL GLYCOSYLTRANSFERASE"/>
    <property type="match status" value="1"/>
</dbReference>
<dbReference type="PANTHER" id="PTHR12413:SF2">
    <property type="entry name" value="DOLICHYL PYROPHOSPHATE GLC1MAN9GLCNAC2 ALPHA-1,3-GLUCOSYLTRANSFERASE-RELATED"/>
    <property type="match status" value="1"/>
</dbReference>
<feature type="transmembrane region" description="Helical" evidence="11">
    <location>
        <begin position="103"/>
        <end position="122"/>
    </location>
</feature>
<feature type="transmembrane region" description="Helical" evidence="11">
    <location>
        <begin position="399"/>
        <end position="418"/>
    </location>
</feature>
<dbReference type="Pfam" id="PF03155">
    <property type="entry name" value="Alg6_Alg8"/>
    <property type="match status" value="1"/>
</dbReference>
<dbReference type="OrthoDB" id="1689333at2759"/>
<evidence type="ECO:0000256" key="3">
    <source>
        <dbReference type="ARBA" id="ARBA00008715"/>
    </source>
</evidence>
<dbReference type="InterPro" id="IPR004856">
    <property type="entry name" value="Glyco_trans_ALG6/ALG8"/>
</dbReference>
<dbReference type="EMBL" id="KV453842">
    <property type="protein sequence ID" value="ODV91008.1"/>
    <property type="molecule type" value="Genomic_DNA"/>
</dbReference>
<dbReference type="GO" id="GO:0042283">
    <property type="term" value="F:dolichyl pyrophosphate Glc1Man9GlcNAc2 alpha-1,3-glucosyltransferase activity"/>
    <property type="evidence" value="ECO:0007669"/>
    <property type="project" value="UniProtKB-EC"/>
</dbReference>
<evidence type="ECO:0000313" key="12">
    <source>
        <dbReference type="EMBL" id="ODV91008.1"/>
    </source>
</evidence>
<keyword evidence="5 11" id="KW-0808">Transferase</keyword>
<evidence type="ECO:0000256" key="1">
    <source>
        <dbReference type="ARBA" id="ARBA00004477"/>
    </source>
</evidence>
<dbReference type="EC" id="2.4.1.-" evidence="11"/>
<proteinExistence type="inferred from homology"/>
<keyword evidence="9 11" id="KW-0472">Membrane</keyword>
<gene>
    <name evidence="12" type="ORF">CANCADRAFT_2728</name>
</gene>
<keyword evidence="4 11" id="KW-0328">Glycosyltransferase</keyword>
<organism evidence="12 13">
    <name type="scientific">Tortispora caseinolytica NRRL Y-17796</name>
    <dbReference type="NCBI Taxonomy" id="767744"/>
    <lineage>
        <taxon>Eukaryota</taxon>
        <taxon>Fungi</taxon>
        <taxon>Dikarya</taxon>
        <taxon>Ascomycota</taxon>
        <taxon>Saccharomycotina</taxon>
        <taxon>Trigonopsidomycetes</taxon>
        <taxon>Trigonopsidales</taxon>
        <taxon>Trigonopsidaceae</taxon>
        <taxon>Tortispora</taxon>
    </lineage>
</organism>